<comment type="subcellular location">
    <subcellularLocation>
        <location evidence="1">Membrane</location>
    </subcellularLocation>
</comment>
<keyword evidence="3 5" id="KW-1133">Transmembrane helix</keyword>
<dbReference type="PROSITE" id="PS50262">
    <property type="entry name" value="G_PROTEIN_RECEP_F1_2"/>
    <property type="match status" value="1"/>
</dbReference>
<dbReference type="PRINTS" id="PR00237">
    <property type="entry name" value="GPCRRHODOPSN"/>
</dbReference>
<keyword evidence="2 5" id="KW-0812">Transmembrane</keyword>
<feature type="transmembrane region" description="Helical" evidence="5">
    <location>
        <begin position="104"/>
        <end position="129"/>
    </location>
</feature>
<keyword evidence="7" id="KW-1185">Reference proteome</keyword>
<reference evidence="8" key="1">
    <citation type="submission" date="2017-02" db="UniProtKB">
        <authorList>
            <consortium name="WormBaseParasite"/>
        </authorList>
    </citation>
    <scope>IDENTIFICATION</scope>
</reference>
<sequence length="443" mass="50620">MGIQNAESHCLSTKDLMLSQSSVEQFAFGYVILVFAIFGIVGNLFSLVVLLSPVMRSRSQLLSYLAIIDILFLCSMIPHCLAHYSTFFEQFTFRYLYMKTKMHLIGFSNWTSAAAIWLILLICVERLIGVRYPFFAKKYWNTESYQRRRIMMIFSLILTFLITFYTHLSRFTVYRLFCNGTQLHFMHISTTLQRFRNEINPYPTYIQNVIRPCTIIHAVFGVLTPTVIVIFTNILLLRTLKTRGKFLSSFYTYNSAGSNYAVPQAKLEQNITYTACAIVTCFTITQAPSAIVFSVLSQINVGNPAWHFHLVLLADCMVVFGKSLNFVLFCLTSHTFRQRLYVIVGVQTNTADSKHFTALSTYYTSTPNSRSKTMESSASTKSGRAAIENTAPKISSAQSYSSLLSPPKRELQYLFHIRRAYSADNSDMKSRKKTCKWKKLAEA</sequence>
<organism evidence="7 8">
    <name type="scientific">Syphacia muris</name>
    <dbReference type="NCBI Taxonomy" id="451379"/>
    <lineage>
        <taxon>Eukaryota</taxon>
        <taxon>Metazoa</taxon>
        <taxon>Ecdysozoa</taxon>
        <taxon>Nematoda</taxon>
        <taxon>Chromadorea</taxon>
        <taxon>Rhabditida</taxon>
        <taxon>Spirurina</taxon>
        <taxon>Oxyuridomorpha</taxon>
        <taxon>Oxyuroidea</taxon>
        <taxon>Oxyuridae</taxon>
        <taxon>Syphacia</taxon>
    </lineage>
</organism>
<dbReference type="GO" id="GO:0016020">
    <property type="term" value="C:membrane"/>
    <property type="evidence" value="ECO:0007669"/>
    <property type="project" value="UniProtKB-SubCell"/>
</dbReference>
<evidence type="ECO:0000256" key="3">
    <source>
        <dbReference type="ARBA" id="ARBA00022989"/>
    </source>
</evidence>
<feature type="transmembrane region" description="Helical" evidence="5">
    <location>
        <begin position="273"/>
        <end position="296"/>
    </location>
</feature>
<dbReference type="STRING" id="451379.A0A0N5AJ76"/>
<dbReference type="InterPro" id="IPR000276">
    <property type="entry name" value="GPCR_Rhodpsn"/>
</dbReference>
<name>A0A0N5AJ76_9BILA</name>
<evidence type="ECO:0000256" key="2">
    <source>
        <dbReference type="ARBA" id="ARBA00022692"/>
    </source>
</evidence>
<dbReference type="WBParaSite" id="SMUV_0000450201-mRNA-1">
    <property type="protein sequence ID" value="SMUV_0000450201-mRNA-1"/>
    <property type="gene ID" value="SMUV_0000450201"/>
</dbReference>
<evidence type="ECO:0000256" key="5">
    <source>
        <dbReference type="SAM" id="Phobius"/>
    </source>
</evidence>
<evidence type="ECO:0000259" key="6">
    <source>
        <dbReference type="PROSITE" id="PS50262"/>
    </source>
</evidence>
<proteinExistence type="predicted"/>
<protein>
    <submittedName>
        <fullName evidence="8">G_PROTEIN_RECEP_F1_2 domain-containing protein</fullName>
    </submittedName>
</protein>
<dbReference type="PANTHER" id="PTHR46895:SF3">
    <property type="entry name" value="G-PROTEIN COUPLED RECEPTOR F59B2.13-RELATED"/>
    <property type="match status" value="1"/>
</dbReference>
<evidence type="ECO:0000256" key="1">
    <source>
        <dbReference type="ARBA" id="ARBA00004370"/>
    </source>
</evidence>
<dbReference type="CDD" id="cd14978">
    <property type="entry name" value="7tmA_FMRFamide_R-like"/>
    <property type="match status" value="1"/>
</dbReference>
<feature type="domain" description="G-protein coupled receptors family 1 profile" evidence="6">
    <location>
        <begin position="42"/>
        <end position="329"/>
    </location>
</feature>
<keyword evidence="4 5" id="KW-0472">Membrane</keyword>
<dbReference type="PANTHER" id="PTHR46895">
    <property type="entry name" value="PROTEIN CBG20548-RELATED"/>
    <property type="match status" value="1"/>
</dbReference>
<evidence type="ECO:0000313" key="7">
    <source>
        <dbReference type="Proteomes" id="UP000046393"/>
    </source>
</evidence>
<dbReference type="SUPFAM" id="SSF81321">
    <property type="entry name" value="Family A G protein-coupled receptor-like"/>
    <property type="match status" value="1"/>
</dbReference>
<dbReference type="AlphaFoldDB" id="A0A0N5AJ76"/>
<dbReference type="GO" id="GO:0004930">
    <property type="term" value="F:G protein-coupled receptor activity"/>
    <property type="evidence" value="ECO:0007669"/>
    <property type="project" value="InterPro"/>
</dbReference>
<feature type="transmembrane region" description="Helical" evidence="5">
    <location>
        <begin position="27"/>
        <end position="50"/>
    </location>
</feature>
<accession>A0A0N5AJ76</accession>
<evidence type="ECO:0000313" key="8">
    <source>
        <dbReference type="WBParaSite" id="SMUV_0000450201-mRNA-1"/>
    </source>
</evidence>
<dbReference type="Gene3D" id="1.20.1070.10">
    <property type="entry name" value="Rhodopsin 7-helix transmembrane proteins"/>
    <property type="match status" value="1"/>
</dbReference>
<evidence type="ECO:0000256" key="4">
    <source>
        <dbReference type="ARBA" id="ARBA00023136"/>
    </source>
</evidence>
<dbReference type="Proteomes" id="UP000046393">
    <property type="component" value="Unplaced"/>
</dbReference>
<feature type="transmembrane region" description="Helical" evidence="5">
    <location>
        <begin position="215"/>
        <end position="237"/>
    </location>
</feature>
<feature type="transmembrane region" description="Helical" evidence="5">
    <location>
        <begin position="308"/>
        <end position="331"/>
    </location>
</feature>
<dbReference type="InterPro" id="IPR017452">
    <property type="entry name" value="GPCR_Rhodpsn_7TM"/>
</dbReference>
<feature type="transmembrane region" description="Helical" evidence="5">
    <location>
        <begin position="150"/>
        <end position="168"/>
    </location>
</feature>
<feature type="transmembrane region" description="Helical" evidence="5">
    <location>
        <begin position="62"/>
        <end position="84"/>
    </location>
</feature>